<dbReference type="AlphaFoldDB" id="A0A1F5LV21"/>
<evidence type="ECO:0000313" key="1">
    <source>
        <dbReference type="EMBL" id="OGE56916.1"/>
    </source>
</evidence>
<dbReference type="SUPFAM" id="SSF51569">
    <property type="entry name" value="Aldolase"/>
    <property type="match status" value="1"/>
</dbReference>
<dbReference type="EMBL" id="LXJU01000002">
    <property type="protein sequence ID" value="OGE56916.1"/>
    <property type="molecule type" value="Genomic_DNA"/>
</dbReference>
<keyword evidence="2" id="KW-1185">Reference proteome</keyword>
<sequence length="115" mass="12557">MVVQTGLDYMRSRTVIDCDTMDEEIAKTLGPFQDCTSNQAIAFAELSKPARAEVISASLADANTLHAKYSSITVEELAVEIAEQTRYATPTIPSLAALFDGPYFLANRDQPIPIM</sequence>
<dbReference type="STRING" id="1835702.A0A1F5LV21"/>
<protein>
    <submittedName>
        <fullName evidence="1">Uncharacterized protein</fullName>
    </submittedName>
</protein>
<comment type="caution">
    <text evidence="1">The sequence shown here is derived from an EMBL/GenBank/DDBJ whole genome shotgun (WGS) entry which is preliminary data.</text>
</comment>
<dbReference type="OrthoDB" id="1711136at2759"/>
<reference evidence="1 2" key="1">
    <citation type="journal article" date="2016" name="Sci. Rep.">
        <title>Penicillium arizonense, a new, genome sequenced fungal species, reveals a high chemical diversity in secreted metabolites.</title>
        <authorList>
            <person name="Grijseels S."/>
            <person name="Nielsen J.C."/>
            <person name="Randelovic M."/>
            <person name="Nielsen J."/>
            <person name="Nielsen K.F."/>
            <person name="Workman M."/>
            <person name="Frisvad J.C."/>
        </authorList>
    </citation>
    <scope>NUCLEOTIDE SEQUENCE [LARGE SCALE GENOMIC DNA]</scope>
    <source>
        <strain evidence="1 2">CBS 141311</strain>
    </source>
</reference>
<dbReference type="Proteomes" id="UP000177622">
    <property type="component" value="Unassembled WGS sequence"/>
</dbReference>
<dbReference type="GeneID" id="34572700"/>
<gene>
    <name evidence="1" type="ORF">PENARI_c002G12100</name>
</gene>
<dbReference type="RefSeq" id="XP_022492343.1">
    <property type="nucleotide sequence ID" value="XM_022627966.1"/>
</dbReference>
<proteinExistence type="predicted"/>
<evidence type="ECO:0000313" key="2">
    <source>
        <dbReference type="Proteomes" id="UP000177622"/>
    </source>
</evidence>
<accession>A0A1F5LV21</accession>
<dbReference type="Gene3D" id="3.20.20.70">
    <property type="entry name" value="Aldolase class I"/>
    <property type="match status" value="1"/>
</dbReference>
<dbReference type="InterPro" id="IPR013785">
    <property type="entry name" value="Aldolase_TIM"/>
</dbReference>
<name>A0A1F5LV21_PENAI</name>
<organism evidence="1 2">
    <name type="scientific">Penicillium arizonense</name>
    <dbReference type="NCBI Taxonomy" id="1835702"/>
    <lineage>
        <taxon>Eukaryota</taxon>
        <taxon>Fungi</taxon>
        <taxon>Dikarya</taxon>
        <taxon>Ascomycota</taxon>
        <taxon>Pezizomycotina</taxon>
        <taxon>Eurotiomycetes</taxon>
        <taxon>Eurotiomycetidae</taxon>
        <taxon>Eurotiales</taxon>
        <taxon>Aspergillaceae</taxon>
        <taxon>Penicillium</taxon>
    </lineage>
</organism>